<reference evidence="1" key="2">
    <citation type="submission" date="2020-09" db="EMBL/GenBank/DDBJ databases">
        <authorList>
            <person name="Sun Q."/>
            <person name="Zhou Y."/>
        </authorList>
    </citation>
    <scope>NUCLEOTIDE SEQUENCE</scope>
    <source>
        <strain evidence="1">CGMCC 1.7086</strain>
    </source>
</reference>
<dbReference type="AlphaFoldDB" id="A0A917Z7C9"/>
<dbReference type="Gene3D" id="1.25.40.10">
    <property type="entry name" value="Tetratricopeptide repeat domain"/>
    <property type="match status" value="1"/>
</dbReference>
<dbReference type="RefSeq" id="WP_188699137.1">
    <property type="nucleotide sequence ID" value="NZ_BMLS01000009.1"/>
</dbReference>
<dbReference type="SUPFAM" id="SSF81901">
    <property type="entry name" value="HCP-like"/>
    <property type="match status" value="1"/>
</dbReference>
<name>A0A917Z7C9_9ALTE</name>
<comment type="caution">
    <text evidence="1">The sequence shown here is derived from an EMBL/GenBank/DDBJ whole genome shotgun (WGS) entry which is preliminary data.</text>
</comment>
<evidence type="ECO:0008006" key="3">
    <source>
        <dbReference type="Google" id="ProtNLM"/>
    </source>
</evidence>
<sequence length="487" mass="55372">MLKSLRLLISAVGGACLLVASQQQYIPLLLTQGERDPASLSRAVSLGSEQALNMLSAYAQQTQSPYWLKQAAELGDAGSYYRLALNESDEATHTRLMGKAALGGLAAAQHEMALLSKSPANKRRWLELAAEQDYLPAIISLYQWLLIEEQPEQAEVWLEKAAPRDANSALLLAKLEWRTGKYKQAKGWLTHARDNGVTVAGDYLNWINRYWQRQGKGLAVTREQCVIQLQPVVMSLENMQQMAQLSRSFDKDDRLASLPICLLEPIWVKPEQVKCDENWQSHRRLGCDVRQLSRLPLDDNFSHLMVLAPRGKANVHNGIMYLDQGDSYSVFVHELAHFAGFVDEYPLSSDMAEFVCHPYSQAPNLVFVNEAEELPEKLDGWRQTGEEWSMAKARTCNNHQMHAYKGSDRLTFMEYHDQQYIPPLYMALWKQRLENRTELLPAFINFSQAWEAQGNAELALQWRQKANQYQYPSLADSLPPDSVLTPF</sequence>
<keyword evidence="2" id="KW-1185">Reference proteome</keyword>
<protein>
    <recommendedName>
        <fullName evidence="3">Sel1 repeat family protein</fullName>
    </recommendedName>
</protein>
<dbReference type="EMBL" id="BMLS01000009">
    <property type="protein sequence ID" value="GGO74871.1"/>
    <property type="molecule type" value="Genomic_DNA"/>
</dbReference>
<evidence type="ECO:0000313" key="1">
    <source>
        <dbReference type="EMBL" id="GGO74871.1"/>
    </source>
</evidence>
<dbReference type="InterPro" id="IPR011990">
    <property type="entry name" value="TPR-like_helical_dom_sf"/>
</dbReference>
<gene>
    <name evidence="1" type="ORF">GCM10010982_38720</name>
</gene>
<organism evidence="1 2">
    <name type="scientific">Bowmanella pacifica</name>
    <dbReference type="NCBI Taxonomy" id="502051"/>
    <lineage>
        <taxon>Bacteria</taxon>
        <taxon>Pseudomonadati</taxon>
        <taxon>Pseudomonadota</taxon>
        <taxon>Gammaproteobacteria</taxon>
        <taxon>Alteromonadales</taxon>
        <taxon>Alteromonadaceae</taxon>
        <taxon>Bowmanella</taxon>
    </lineage>
</organism>
<proteinExistence type="predicted"/>
<dbReference type="Proteomes" id="UP000606935">
    <property type="component" value="Unassembled WGS sequence"/>
</dbReference>
<evidence type="ECO:0000313" key="2">
    <source>
        <dbReference type="Proteomes" id="UP000606935"/>
    </source>
</evidence>
<accession>A0A917Z7C9</accession>
<reference evidence="1" key="1">
    <citation type="journal article" date="2014" name="Int. J. Syst. Evol. Microbiol.">
        <title>Complete genome sequence of Corynebacterium casei LMG S-19264T (=DSM 44701T), isolated from a smear-ripened cheese.</title>
        <authorList>
            <consortium name="US DOE Joint Genome Institute (JGI-PGF)"/>
            <person name="Walter F."/>
            <person name="Albersmeier A."/>
            <person name="Kalinowski J."/>
            <person name="Ruckert C."/>
        </authorList>
    </citation>
    <scope>NUCLEOTIDE SEQUENCE</scope>
    <source>
        <strain evidence="1">CGMCC 1.7086</strain>
    </source>
</reference>